<dbReference type="SUPFAM" id="SSF52922">
    <property type="entry name" value="TK C-terminal domain-like"/>
    <property type="match status" value="1"/>
</dbReference>
<keyword evidence="3" id="KW-1185">Reference proteome</keyword>
<feature type="domain" description="Transketolase C-terminal" evidence="1">
    <location>
        <begin position="2"/>
        <end position="76"/>
    </location>
</feature>
<dbReference type="Gene3D" id="3.40.50.920">
    <property type="match status" value="1"/>
</dbReference>
<sequence length="120" mass="12826">MIASTGIVSSTIFDIEEMLAKGGLDPEVLHFPTLSPFDSEALCEAARQASCVVVVEEHNRDGGLGSIVLETLADARILRFTTRIGTRFDPKLNYGTYHEATVNFGLRGPALADAILAACS</sequence>
<dbReference type="InterPro" id="IPR009014">
    <property type="entry name" value="Transketo_C/PFOR_II"/>
</dbReference>
<gene>
    <name evidence="2" type="ORF">GCM10007857_71110</name>
</gene>
<dbReference type="Pfam" id="PF02780">
    <property type="entry name" value="Transketolase_C"/>
    <property type="match status" value="1"/>
</dbReference>
<dbReference type="InterPro" id="IPR033248">
    <property type="entry name" value="Transketolase_C"/>
</dbReference>
<evidence type="ECO:0000313" key="2">
    <source>
        <dbReference type="EMBL" id="GLR90396.1"/>
    </source>
</evidence>
<evidence type="ECO:0000259" key="1">
    <source>
        <dbReference type="Pfam" id="PF02780"/>
    </source>
</evidence>
<dbReference type="Proteomes" id="UP001156905">
    <property type="component" value="Unassembled WGS sequence"/>
</dbReference>
<comment type="caution">
    <text evidence="2">The sequence shown here is derived from an EMBL/GenBank/DDBJ whole genome shotgun (WGS) entry which is preliminary data.</text>
</comment>
<organism evidence="2 3">
    <name type="scientific">Bradyrhizobium iriomotense</name>
    <dbReference type="NCBI Taxonomy" id="441950"/>
    <lineage>
        <taxon>Bacteria</taxon>
        <taxon>Pseudomonadati</taxon>
        <taxon>Pseudomonadota</taxon>
        <taxon>Alphaproteobacteria</taxon>
        <taxon>Hyphomicrobiales</taxon>
        <taxon>Nitrobacteraceae</taxon>
        <taxon>Bradyrhizobium</taxon>
    </lineage>
</organism>
<accession>A0ABQ6BCM6</accession>
<evidence type="ECO:0000313" key="3">
    <source>
        <dbReference type="Proteomes" id="UP001156905"/>
    </source>
</evidence>
<dbReference type="EMBL" id="BSOW01000033">
    <property type="protein sequence ID" value="GLR90396.1"/>
    <property type="molecule type" value="Genomic_DNA"/>
</dbReference>
<proteinExistence type="predicted"/>
<reference evidence="3" key="1">
    <citation type="journal article" date="2019" name="Int. J. Syst. Evol. Microbiol.">
        <title>The Global Catalogue of Microorganisms (GCM) 10K type strain sequencing project: providing services to taxonomists for standard genome sequencing and annotation.</title>
        <authorList>
            <consortium name="The Broad Institute Genomics Platform"/>
            <consortium name="The Broad Institute Genome Sequencing Center for Infectious Disease"/>
            <person name="Wu L."/>
            <person name="Ma J."/>
        </authorList>
    </citation>
    <scope>NUCLEOTIDE SEQUENCE [LARGE SCALE GENOMIC DNA]</scope>
    <source>
        <strain evidence="3">NBRC 102520</strain>
    </source>
</reference>
<protein>
    <recommendedName>
        <fullName evidence="1">Transketolase C-terminal domain-containing protein</fullName>
    </recommendedName>
</protein>
<name>A0ABQ6BCM6_9BRAD</name>